<keyword evidence="1" id="KW-0812">Transmembrane</keyword>
<keyword evidence="3" id="KW-1185">Reference proteome</keyword>
<dbReference type="EMBL" id="JACJPW010000187">
    <property type="protein sequence ID" value="MBD2186291.1"/>
    <property type="molecule type" value="Genomic_DNA"/>
</dbReference>
<keyword evidence="1" id="KW-0472">Membrane</keyword>
<dbReference type="AlphaFoldDB" id="A0A926ZMQ3"/>
<protein>
    <submittedName>
        <fullName evidence="2">Uncharacterized protein</fullName>
    </submittedName>
</protein>
<evidence type="ECO:0000313" key="3">
    <source>
        <dbReference type="Proteomes" id="UP000641646"/>
    </source>
</evidence>
<name>A0A926ZMQ3_9CYAN</name>
<dbReference type="Proteomes" id="UP000641646">
    <property type="component" value="Unassembled WGS sequence"/>
</dbReference>
<evidence type="ECO:0000256" key="1">
    <source>
        <dbReference type="SAM" id="Phobius"/>
    </source>
</evidence>
<feature type="transmembrane region" description="Helical" evidence="1">
    <location>
        <begin position="44"/>
        <end position="64"/>
    </location>
</feature>
<keyword evidence="1" id="KW-1133">Transmembrane helix</keyword>
<dbReference type="RefSeq" id="WP_190475465.1">
    <property type="nucleotide sequence ID" value="NZ_JACJPW010000187.1"/>
</dbReference>
<organism evidence="2 3">
    <name type="scientific">Aerosakkonema funiforme FACHB-1375</name>
    <dbReference type="NCBI Taxonomy" id="2949571"/>
    <lineage>
        <taxon>Bacteria</taxon>
        <taxon>Bacillati</taxon>
        <taxon>Cyanobacteriota</taxon>
        <taxon>Cyanophyceae</taxon>
        <taxon>Oscillatoriophycideae</taxon>
        <taxon>Aerosakkonematales</taxon>
        <taxon>Aerosakkonemataceae</taxon>
        <taxon>Aerosakkonema</taxon>
    </lineage>
</organism>
<proteinExistence type="predicted"/>
<gene>
    <name evidence="2" type="ORF">H6G03_35445</name>
</gene>
<accession>A0A926ZMQ3</accession>
<reference evidence="2" key="2">
    <citation type="submission" date="2020-08" db="EMBL/GenBank/DDBJ databases">
        <authorList>
            <person name="Chen M."/>
            <person name="Teng W."/>
            <person name="Zhao L."/>
            <person name="Hu C."/>
            <person name="Zhou Y."/>
            <person name="Han B."/>
            <person name="Song L."/>
            <person name="Shu W."/>
        </authorList>
    </citation>
    <scope>NUCLEOTIDE SEQUENCE</scope>
    <source>
        <strain evidence="2">FACHB-1375</strain>
    </source>
</reference>
<sequence>MLRLHQPISGKEYLNYSAVKKFLNEWQQFIQNGKVAIHRVGKSIALIPLLLVVVLPLFSLVLFVDEDETI</sequence>
<comment type="caution">
    <text evidence="2">The sequence shown here is derived from an EMBL/GenBank/DDBJ whole genome shotgun (WGS) entry which is preliminary data.</text>
</comment>
<reference evidence="2" key="1">
    <citation type="journal article" date="2015" name="ISME J.">
        <title>Draft Genome Sequence of Streptomyces incarnatus NRRL8089, which Produces the Nucleoside Antibiotic Sinefungin.</title>
        <authorList>
            <person name="Oshima K."/>
            <person name="Hattori M."/>
            <person name="Shimizu H."/>
            <person name="Fukuda K."/>
            <person name="Nemoto M."/>
            <person name="Inagaki K."/>
            <person name="Tamura T."/>
        </authorList>
    </citation>
    <scope>NUCLEOTIDE SEQUENCE</scope>
    <source>
        <strain evidence="2">FACHB-1375</strain>
    </source>
</reference>
<evidence type="ECO:0000313" key="2">
    <source>
        <dbReference type="EMBL" id="MBD2186291.1"/>
    </source>
</evidence>